<reference evidence="5" key="1">
    <citation type="submission" date="2021-02" db="EMBL/GenBank/DDBJ databases">
        <title>Phycicoccus sp. MQZ13P-5T, whole genome shotgun sequence.</title>
        <authorList>
            <person name="Tuo L."/>
        </authorList>
    </citation>
    <scope>NUCLEOTIDE SEQUENCE</scope>
    <source>
        <strain evidence="5">MQZ13P-5</strain>
    </source>
</reference>
<gene>
    <name evidence="5" type="ORF">JQN70_04120</name>
</gene>
<keyword evidence="1 3" id="KW-0732">Signal</keyword>
<dbReference type="InterPro" id="IPR004843">
    <property type="entry name" value="Calcineurin-like_PHP"/>
</dbReference>
<dbReference type="Gene3D" id="3.60.21.10">
    <property type="match status" value="1"/>
</dbReference>
<organism evidence="5 6">
    <name type="scientific">Phycicoccus sonneratiae</name>
    <dbReference type="NCBI Taxonomy" id="2807628"/>
    <lineage>
        <taxon>Bacteria</taxon>
        <taxon>Bacillati</taxon>
        <taxon>Actinomycetota</taxon>
        <taxon>Actinomycetes</taxon>
        <taxon>Micrococcales</taxon>
        <taxon>Intrasporangiaceae</taxon>
        <taxon>Phycicoccus</taxon>
    </lineage>
</organism>
<feature type="chain" id="PRO_5046896804" evidence="3">
    <location>
        <begin position="21"/>
        <end position="352"/>
    </location>
</feature>
<feature type="region of interest" description="Disordered" evidence="2">
    <location>
        <begin position="23"/>
        <end position="55"/>
    </location>
</feature>
<evidence type="ECO:0000259" key="4">
    <source>
        <dbReference type="Pfam" id="PF00149"/>
    </source>
</evidence>
<evidence type="ECO:0000256" key="2">
    <source>
        <dbReference type="SAM" id="MobiDB-lite"/>
    </source>
</evidence>
<dbReference type="PROSITE" id="PS51257">
    <property type="entry name" value="PROKAR_LIPOPROTEIN"/>
    <property type="match status" value="1"/>
</dbReference>
<protein>
    <submittedName>
        <fullName evidence="5">Metallophosphoesterase</fullName>
    </submittedName>
</protein>
<dbReference type="Pfam" id="PF00149">
    <property type="entry name" value="Metallophos"/>
    <property type="match status" value="1"/>
</dbReference>
<sequence>MRGRAAAVGAVALLALGACANPAATRDPTPEAAPRLTSAPALSPTPVPTVRSPRPDTLHFSVLGDVGATADSRRVLSAVGAAGDAFTLVVGDLSYGAAGAEPAWCDTVKQAVGPHHPVELVAGNHEDHGPNGDIDAFRACLPNRLPGLVGRYGQEWYVDVPAVHPLVRVVMISPALDFGAGEWSYAAGTSHFTWTRDALRSARAAGIPWVVVGMHKPCLSVGVYACDPGADLMNLLLREKADLVVTGHEHMYQRTKRLALGPSCPAVVPGRYDSGCVTGSGGTTFVTVGTGGHELRDVGRSDSEAGYFAAVSARNKDAAFGYLAVDATSRTLDARFRPAAGSTFTDRVSLTR</sequence>
<dbReference type="InterPro" id="IPR029052">
    <property type="entry name" value="Metallo-depent_PP-like"/>
</dbReference>
<comment type="caution">
    <text evidence="5">The sequence shown here is derived from an EMBL/GenBank/DDBJ whole genome shotgun (WGS) entry which is preliminary data.</text>
</comment>
<name>A0ABS2CK93_9MICO</name>
<evidence type="ECO:0000256" key="3">
    <source>
        <dbReference type="SAM" id="SignalP"/>
    </source>
</evidence>
<dbReference type="EMBL" id="JAFDVD010000005">
    <property type="protein sequence ID" value="MBM6399566.1"/>
    <property type="molecule type" value="Genomic_DNA"/>
</dbReference>
<feature type="domain" description="Calcineurin-like phosphoesterase" evidence="4">
    <location>
        <begin position="62"/>
        <end position="252"/>
    </location>
</feature>
<dbReference type="SUPFAM" id="SSF56300">
    <property type="entry name" value="Metallo-dependent phosphatases"/>
    <property type="match status" value="1"/>
</dbReference>
<dbReference type="PANTHER" id="PTHR22953">
    <property type="entry name" value="ACID PHOSPHATASE RELATED"/>
    <property type="match status" value="1"/>
</dbReference>
<feature type="signal peptide" evidence="3">
    <location>
        <begin position="1"/>
        <end position="20"/>
    </location>
</feature>
<dbReference type="InterPro" id="IPR039331">
    <property type="entry name" value="PAPs-like"/>
</dbReference>
<evidence type="ECO:0000313" key="5">
    <source>
        <dbReference type="EMBL" id="MBM6399566.1"/>
    </source>
</evidence>
<evidence type="ECO:0000256" key="1">
    <source>
        <dbReference type="ARBA" id="ARBA00022729"/>
    </source>
</evidence>
<evidence type="ECO:0000313" key="6">
    <source>
        <dbReference type="Proteomes" id="UP001430172"/>
    </source>
</evidence>
<dbReference type="Proteomes" id="UP001430172">
    <property type="component" value="Unassembled WGS sequence"/>
</dbReference>
<dbReference type="PANTHER" id="PTHR22953:SF153">
    <property type="entry name" value="PURPLE ACID PHOSPHATASE"/>
    <property type="match status" value="1"/>
</dbReference>
<dbReference type="RefSeq" id="WP_204130049.1">
    <property type="nucleotide sequence ID" value="NZ_JAFDVD010000005.1"/>
</dbReference>
<proteinExistence type="predicted"/>
<keyword evidence="6" id="KW-1185">Reference proteome</keyword>
<accession>A0ABS2CK93</accession>